<dbReference type="Pfam" id="PF07963">
    <property type="entry name" value="N_methyl"/>
    <property type="match status" value="1"/>
</dbReference>
<organism evidence="2 3">
    <name type="scientific">Hydrogenobacter hydrogenophilus</name>
    <dbReference type="NCBI Taxonomy" id="35835"/>
    <lineage>
        <taxon>Bacteria</taxon>
        <taxon>Pseudomonadati</taxon>
        <taxon>Aquificota</taxon>
        <taxon>Aquificia</taxon>
        <taxon>Aquificales</taxon>
        <taxon>Aquificaceae</taxon>
        <taxon>Hydrogenobacter</taxon>
    </lineage>
</organism>
<dbReference type="InterPro" id="IPR012902">
    <property type="entry name" value="N_methyl_site"/>
</dbReference>
<keyword evidence="3" id="KW-1185">Reference proteome</keyword>
<gene>
    <name evidence="2" type="ORF">SAMN06265353_1564</name>
</gene>
<dbReference type="Proteomes" id="UP000218627">
    <property type="component" value="Unassembled WGS sequence"/>
</dbReference>
<dbReference type="NCBIfam" id="TIGR02532">
    <property type="entry name" value="IV_pilin_GFxxxE"/>
    <property type="match status" value="1"/>
</dbReference>
<dbReference type="EMBL" id="OBEN01000011">
    <property type="protein sequence ID" value="SNZ16356.1"/>
    <property type="molecule type" value="Genomic_DNA"/>
</dbReference>
<proteinExistence type="predicted"/>
<dbReference type="AlphaFoldDB" id="A0A285P882"/>
<reference evidence="3" key="1">
    <citation type="submission" date="2017-09" db="EMBL/GenBank/DDBJ databases">
        <authorList>
            <person name="Varghese N."/>
            <person name="Submissions S."/>
        </authorList>
    </citation>
    <scope>NUCLEOTIDE SEQUENCE [LARGE SCALE GENOMIC DNA]</scope>
    <source>
        <strain evidence="3">DSM 2913</strain>
    </source>
</reference>
<keyword evidence="1" id="KW-0472">Membrane</keyword>
<evidence type="ECO:0000313" key="3">
    <source>
        <dbReference type="Proteomes" id="UP000218627"/>
    </source>
</evidence>
<dbReference type="RefSeq" id="WP_096603101.1">
    <property type="nucleotide sequence ID" value="NZ_OBEN01000011.1"/>
</dbReference>
<name>A0A285P882_9AQUI</name>
<evidence type="ECO:0000256" key="1">
    <source>
        <dbReference type="SAM" id="Phobius"/>
    </source>
</evidence>
<keyword evidence="1" id="KW-1133">Transmembrane helix</keyword>
<feature type="transmembrane region" description="Helical" evidence="1">
    <location>
        <begin position="20"/>
        <end position="41"/>
    </location>
</feature>
<accession>A0A285P882</accession>
<evidence type="ECO:0000313" key="2">
    <source>
        <dbReference type="EMBL" id="SNZ16356.1"/>
    </source>
</evidence>
<dbReference type="PROSITE" id="PS00409">
    <property type="entry name" value="PROKAR_NTER_METHYL"/>
    <property type="match status" value="1"/>
</dbReference>
<sequence>MEKRRSTSTLLKDKKGFTLLEVLIVLMLVGILFGVLSYSFYSFLTNSTNLLADSEKLKQEANLLLDIQRKVLSAKTLYMEKDKLFMITSVGDYYEGVVKCAYIYKDKTLYYYEFPYPYGDIRFYEEDKLIKLGRFDTFYVKAYDKGQFIDSFQGIPQVVYVKLNSHELFIKTLSSQRDS</sequence>
<keyword evidence="1" id="KW-0812">Transmembrane</keyword>
<dbReference type="OrthoDB" id="15360at2"/>
<protein>
    <submittedName>
        <fullName evidence="2">Prepilin-type N-terminal cleavage/methylation domain-containing protein</fullName>
    </submittedName>
</protein>